<keyword evidence="3" id="KW-1003">Cell membrane</keyword>
<sequence length="237" mass="26928">MIEIVEVLSRTFLAFVLLYVIGHFFLGKSTISQMTLHDFIATLILGAISANLAFNTMMKPWNALISLVFFSFLVYLSTIVALKNRKARALFSGEPTIIIENGKILEENLKKLKYTMDSLNQSLREKDVFDIEEVQYAVVEADGHLSVLKKPLYRNVTVKDLNIVTGNSAFPIELIMDGKWVGKNLQQHNIPKDWVINEVTKKGLQLNNIFYCVKGTNGQLYFDVYDDKINNPLDTES</sequence>
<evidence type="ECO:0000259" key="8">
    <source>
        <dbReference type="Pfam" id="PF04239"/>
    </source>
</evidence>
<feature type="transmembrane region" description="Helical" evidence="7">
    <location>
        <begin position="12"/>
        <end position="27"/>
    </location>
</feature>
<accession>A0A5R9F7D6</accession>
<reference evidence="10 11" key="1">
    <citation type="submission" date="2019-04" db="EMBL/GenBank/DDBJ databases">
        <title>Bacillus caeni sp. nov., a bacterium isolated from mangrove sediment.</title>
        <authorList>
            <person name="Huang H."/>
            <person name="Mo K."/>
            <person name="Hu Y."/>
        </authorList>
    </citation>
    <scope>NUCLEOTIDE SEQUENCE [LARGE SCALE GENOMIC DNA]</scope>
    <source>
        <strain evidence="10 11">HB172195</strain>
    </source>
</reference>
<dbReference type="EMBL" id="SWLG01000008">
    <property type="protein sequence ID" value="TLS36743.1"/>
    <property type="molecule type" value="Genomic_DNA"/>
</dbReference>
<dbReference type="PANTHER" id="PTHR34582">
    <property type="entry name" value="UPF0702 TRANSMEMBRANE PROTEIN YCAP"/>
    <property type="match status" value="1"/>
</dbReference>
<gene>
    <name evidence="10" type="ORF">FCL54_12320</name>
</gene>
<dbReference type="Proteomes" id="UP000308230">
    <property type="component" value="Unassembled WGS sequence"/>
</dbReference>
<dbReference type="InterPro" id="IPR023090">
    <property type="entry name" value="UPF0702_alpha/beta_dom_sf"/>
</dbReference>
<evidence type="ECO:0000259" key="9">
    <source>
        <dbReference type="Pfam" id="PF20730"/>
    </source>
</evidence>
<evidence type="ECO:0000256" key="3">
    <source>
        <dbReference type="ARBA" id="ARBA00022475"/>
    </source>
</evidence>
<keyword evidence="4 7" id="KW-0812">Transmembrane</keyword>
<keyword evidence="11" id="KW-1185">Reference proteome</keyword>
<evidence type="ECO:0000313" key="10">
    <source>
        <dbReference type="EMBL" id="TLS36743.1"/>
    </source>
</evidence>
<dbReference type="Gene3D" id="3.30.240.20">
    <property type="entry name" value="bsu07140 like domains"/>
    <property type="match status" value="2"/>
</dbReference>
<comment type="similarity">
    <text evidence="2">Belongs to the UPF0702 family.</text>
</comment>
<comment type="caution">
    <text evidence="10">The sequence shown here is derived from an EMBL/GenBank/DDBJ whole genome shotgun (WGS) entry which is preliminary data.</text>
</comment>
<dbReference type="GO" id="GO:0005886">
    <property type="term" value="C:plasma membrane"/>
    <property type="evidence" value="ECO:0007669"/>
    <property type="project" value="UniProtKB-SubCell"/>
</dbReference>
<evidence type="ECO:0000313" key="11">
    <source>
        <dbReference type="Proteomes" id="UP000308230"/>
    </source>
</evidence>
<evidence type="ECO:0000256" key="7">
    <source>
        <dbReference type="SAM" id="Phobius"/>
    </source>
</evidence>
<keyword evidence="5 7" id="KW-1133">Transmembrane helix</keyword>
<dbReference type="AlphaFoldDB" id="A0A5R9F7D6"/>
<feature type="transmembrane region" description="Helical" evidence="7">
    <location>
        <begin position="63"/>
        <end position="82"/>
    </location>
</feature>
<name>A0A5R9F7D6_9BACL</name>
<keyword evidence="6 7" id="KW-0472">Membrane</keyword>
<dbReference type="Pfam" id="PF20730">
    <property type="entry name" value="YetF_N"/>
    <property type="match status" value="1"/>
</dbReference>
<evidence type="ECO:0000256" key="2">
    <source>
        <dbReference type="ARBA" id="ARBA00006448"/>
    </source>
</evidence>
<dbReference type="Pfam" id="PF04239">
    <property type="entry name" value="DUF421"/>
    <property type="match status" value="1"/>
</dbReference>
<evidence type="ECO:0000256" key="4">
    <source>
        <dbReference type="ARBA" id="ARBA00022692"/>
    </source>
</evidence>
<dbReference type="InterPro" id="IPR007353">
    <property type="entry name" value="DUF421"/>
</dbReference>
<evidence type="ECO:0000256" key="6">
    <source>
        <dbReference type="ARBA" id="ARBA00023136"/>
    </source>
</evidence>
<feature type="transmembrane region" description="Helical" evidence="7">
    <location>
        <begin position="39"/>
        <end position="57"/>
    </location>
</feature>
<dbReference type="OrthoDB" id="9778331at2"/>
<proteinExistence type="inferred from homology"/>
<feature type="domain" description="YetF C-terminal" evidence="8">
    <location>
        <begin position="83"/>
        <end position="212"/>
    </location>
</feature>
<dbReference type="PANTHER" id="PTHR34582:SF7">
    <property type="entry name" value="UPF0702 TRANSMEMBRANE PROTEIN YDFS"/>
    <property type="match status" value="1"/>
</dbReference>
<feature type="domain" description="YetF-like N-terminal transmembrane" evidence="9">
    <location>
        <begin position="7"/>
        <end position="78"/>
    </location>
</feature>
<protein>
    <submittedName>
        <fullName evidence="10">DUF421 domain-containing protein</fullName>
    </submittedName>
</protein>
<organism evidence="10 11">
    <name type="scientific">Exobacillus caeni</name>
    <dbReference type="NCBI Taxonomy" id="2574798"/>
    <lineage>
        <taxon>Bacteria</taxon>
        <taxon>Bacillati</taxon>
        <taxon>Bacillota</taxon>
        <taxon>Bacilli</taxon>
        <taxon>Bacillales</taxon>
        <taxon>Guptibacillaceae</taxon>
        <taxon>Exobacillus</taxon>
    </lineage>
</organism>
<dbReference type="InterPro" id="IPR048454">
    <property type="entry name" value="YetF_N"/>
</dbReference>
<comment type="subcellular location">
    <subcellularLocation>
        <location evidence="1">Cell membrane</location>
        <topology evidence="1">Multi-pass membrane protein</topology>
    </subcellularLocation>
</comment>
<dbReference type="RefSeq" id="WP_138126872.1">
    <property type="nucleotide sequence ID" value="NZ_SWLG01000008.1"/>
</dbReference>
<evidence type="ECO:0000256" key="5">
    <source>
        <dbReference type="ARBA" id="ARBA00022989"/>
    </source>
</evidence>
<evidence type="ECO:0000256" key="1">
    <source>
        <dbReference type="ARBA" id="ARBA00004651"/>
    </source>
</evidence>